<feature type="compositionally biased region" description="Basic and acidic residues" evidence="1">
    <location>
        <begin position="875"/>
        <end position="893"/>
    </location>
</feature>
<comment type="caution">
    <text evidence="2">The sequence shown here is derived from an EMBL/GenBank/DDBJ whole genome shotgun (WGS) entry which is preliminary data.</text>
</comment>
<reference evidence="2 3" key="1">
    <citation type="submission" date="2024-10" db="EMBL/GenBank/DDBJ databases">
        <title>Updated reference genomes for cyclostephanoid diatoms.</title>
        <authorList>
            <person name="Roberts W.R."/>
            <person name="Alverson A.J."/>
        </authorList>
    </citation>
    <scope>NUCLEOTIDE SEQUENCE [LARGE SCALE GENOMIC DNA]</scope>
    <source>
        <strain evidence="2 3">AJA228-03</strain>
    </source>
</reference>
<feature type="compositionally biased region" description="Basic and acidic residues" evidence="1">
    <location>
        <begin position="1"/>
        <end position="19"/>
    </location>
</feature>
<feature type="compositionally biased region" description="Basic and acidic residues" evidence="1">
    <location>
        <begin position="582"/>
        <end position="595"/>
    </location>
</feature>
<protein>
    <submittedName>
        <fullName evidence="2">Uncharacterized protein</fullName>
    </submittedName>
</protein>
<evidence type="ECO:0000313" key="3">
    <source>
        <dbReference type="Proteomes" id="UP001530377"/>
    </source>
</evidence>
<feature type="compositionally biased region" description="Basic and acidic residues" evidence="1">
    <location>
        <begin position="198"/>
        <end position="208"/>
    </location>
</feature>
<feature type="region of interest" description="Disordered" evidence="1">
    <location>
        <begin position="570"/>
        <end position="620"/>
    </location>
</feature>
<dbReference type="AlphaFoldDB" id="A0ABD3SRG1"/>
<feature type="region of interest" description="Disordered" evidence="1">
    <location>
        <begin position="190"/>
        <end position="286"/>
    </location>
</feature>
<feature type="region of interest" description="Disordered" evidence="1">
    <location>
        <begin position="966"/>
        <end position="991"/>
    </location>
</feature>
<feature type="compositionally biased region" description="Acidic residues" evidence="1">
    <location>
        <begin position="968"/>
        <end position="977"/>
    </location>
</feature>
<evidence type="ECO:0000313" key="2">
    <source>
        <dbReference type="EMBL" id="KAL3827192.1"/>
    </source>
</evidence>
<keyword evidence="3" id="KW-1185">Reference proteome</keyword>
<feature type="compositionally biased region" description="Low complexity" evidence="1">
    <location>
        <begin position="391"/>
        <end position="410"/>
    </location>
</feature>
<gene>
    <name evidence="2" type="ORF">ACHAXA_006747</name>
</gene>
<evidence type="ECO:0000256" key="1">
    <source>
        <dbReference type="SAM" id="MobiDB-lite"/>
    </source>
</evidence>
<feature type="region of interest" description="Disordered" evidence="1">
    <location>
        <begin position="115"/>
        <end position="136"/>
    </location>
</feature>
<accession>A0ABD3SRG1</accession>
<dbReference type="Proteomes" id="UP001530377">
    <property type="component" value="Unassembled WGS sequence"/>
</dbReference>
<feature type="compositionally biased region" description="Basic and acidic residues" evidence="1">
    <location>
        <begin position="226"/>
        <end position="235"/>
    </location>
</feature>
<organism evidence="2 3">
    <name type="scientific">Cyclostephanos tholiformis</name>
    <dbReference type="NCBI Taxonomy" id="382380"/>
    <lineage>
        <taxon>Eukaryota</taxon>
        <taxon>Sar</taxon>
        <taxon>Stramenopiles</taxon>
        <taxon>Ochrophyta</taxon>
        <taxon>Bacillariophyta</taxon>
        <taxon>Coscinodiscophyceae</taxon>
        <taxon>Thalassiosirophycidae</taxon>
        <taxon>Stephanodiscales</taxon>
        <taxon>Stephanodiscaceae</taxon>
        <taxon>Cyclostephanos</taxon>
    </lineage>
</organism>
<proteinExistence type="predicted"/>
<feature type="region of interest" description="Disordered" evidence="1">
    <location>
        <begin position="1"/>
        <end position="32"/>
    </location>
</feature>
<sequence>MEVRQETAHEGTVKEETHDASSGGASANTPHPLRGKFFVGQHVWVVLGKNKEDAVIHSIEYHSTDSMADDSEDNSHDSKDDSLATVTIRWKTQGKYEDFPIESLLPMFDHTADGDLESSCHSKRSRKKTNAYAPPSTFSVNSIDRVGATGPLIARQAETGTHRCPKCSKIFRLRFPQTAGAIISKHVKACGGAPETTGKTKADNDSSRKVQKGRPRNGTPLPLNAGKDDNTDRQQKSAAMDSPAHLRDTNPDDSNVSRKTVGGAKGMQKSSTCRIPGRGWKRKSSGKWISPGTNIKFVSFDAARKFEKLREKYGYDDARAWSEHLSVSAGVEDSRFRFTMGRVIKNNTKESKKKSAIETREIRNDLARRDEGAVADASTSFELRPNRESDMPLASSLSSSSSSSSNDSNGPASIKLGDVGYQFRKEFKSGWFFGKVIEIRPFAANGCDRRCVYTDGDVEDLSLVDLEELARLDPNNVSAISKRRRSTIELEAPMIEPSANTPTYSNDFYVGQHVNVVAGKSMHQAEILSIECAETNRSRMATVRWTTWTGVDEVEVDQLRYIYDGSKRLRKPTNRFAPPTQRSEDPASRSSRLNEIEGLPPLTETARTQDGVNKGSSKKTCGKCKGCRTKQSCLNKHKFGKPAKKKNVCSKKKYRVGLAKKESTKIENEQWNSEIENEFNALWDRYMKPSIRKNEELDGSGMVLREIIKTCSLLRSKTDTFRPKVHEKIMRLNNMAGSKGEILRILRLMGNYDSNKLSEDELRQFNEEILGPKTGDDDVEVLDSFAACDINVNENIVDMVEPFASVGLTELDGEAIDVGLTYACELTQEHHPGASIPNSFDDASRPCNYRIEVAAHEDRLSSSTTILAGGGGNEYENKSEQAGRQDDEHRDDVSTTNYKVAATTDASGKIPIDIAQSPRALNEFNGLCWYQDPQPSLHESKLRAGEKRFISSTNNDNSTRTTKVIDLSQDDDVDDGDTQQTQGQQNDACENTTSTTNDVCIILKRDQSLNKGLVDLSQEPDEENSITIFV</sequence>
<name>A0ABD3SRG1_9STRA</name>
<dbReference type="EMBL" id="JALLPB020000007">
    <property type="protein sequence ID" value="KAL3827192.1"/>
    <property type="molecule type" value="Genomic_DNA"/>
</dbReference>
<feature type="region of interest" description="Disordered" evidence="1">
    <location>
        <begin position="368"/>
        <end position="410"/>
    </location>
</feature>
<feature type="region of interest" description="Disordered" evidence="1">
    <location>
        <begin position="862"/>
        <end position="895"/>
    </location>
</feature>